<dbReference type="RefSeq" id="WP_135595256.1">
    <property type="nucleotide sequence ID" value="NZ_RQEZ01000114.1"/>
</dbReference>
<proteinExistence type="inferred from homology"/>
<evidence type="ECO:0000259" key="2">
    <source>
        <dbReference type="Pfam" id="PF01592"/>
    </source>
</evidence>
<dbReference type="GO" id="GO:0016226">
    <property type="term" value="P:iron-sulfur cluster assembly"/>
    <property type="evidence" value="ECO:0007669"/>
    <property type="project" value="InterPro"/>
</dbReference>
<comment type="caution">
    <text evidence="3">The sequence shown here is derived from an EMBL/GenBank/DDBJ whole genome shotgun (WGS) entry which is preliminary data.</text>
</comment>
<protein>
    <submittedName>
        <fullName evidence="3">SUF system NifU family Fe-S cluster assembly protein</fullName>
    </submittedName>
</protein>
<dbReference type="CDD" id="cd06664">
    <property type="entry name" value="IscU_like"/>
    <property type="match status" value="1"/>
</dbReference>
<organism evidence="3 4">
    <name type="scientific">Leptospira gomenensis</name>
    <dbReference type="NCBI Taxonomy" id="2484974"/>
    <lineage>
        <taxon>Bacteria</taxon>
        <taxon>Pseudomonadati</taxon>
        <taxon>Spirochaetota</taxon>
        <taxon>Spirochaetia</taxon>
        <taxon>Leptospirales</taxon>
        <taxon>Leptospiraceae</taxon>
        <taxon>Leptospira</taxon>
    </lineage>
</organism>
<dbReference type="Gene3D" id="3.90.1010.10">
    <property type="match status" value="1"/>
</dbReference>
<dbReference type="Proteomes" id="UP000298277">
    <property type="component" value="Unassembled WGS sequence"/>
</dbReference>
<sequence>MSLSDDLYKEVILDHYQNPRFRGKLEQADLFQHGINPLCGDELELTIKLEGDRIADLRVTGKGCSISQASGSMMAESIRGKTLEDAEKILVRFKGMILEDQKPDFDPELEDLEAMESVKKIPSRIKCAILPWNTLERALSGVGKKGSPP</sequence>
<dbReference type="NCBIfam" id="TIGR01994">
    <property type="entry name" value="SUF_scaf_2"/>
    <property type="match status" value="1"/>
</dbReference>
<keyword evidence="4" id="KW-1185">Reference proteome</keyword>
<dbReference type="PANTHER" id="PTHR10093">
    <property type="entry name" value="IRON-SULFUR CLUSTER ASSEMBLY ENZYME NIFU HOMOLOG"/>
    <property type="match status" value="1"/>
</dbReference>
<evidence type="ECO:0000313" key="3">
    <source>
        <dbReference type="EMBL" id="TGK34581.1"/>
    </source>
</evidence>
<dbReference type="GO" id="GO:0051536">
    <property type="term" value="F:iron-sulfur cluster binding"/>
    <property type="evidence" value="ECO:0007669"/>
    <property type="project" value="InterPro"/>
</dbReference>
<dbReference type="OrthoDB" id="9804157at2"/>
<name>A0A5F1YCA8_9LEPT</name>
<evidence type="ECO:0000313" key="4">
    <source>
        <dbReference type="Proteomes" id="UP000298277"/>
    </source>
</evidence>
<dbReference type="AlphaFoldDB" id="A0A5F1YCA8"/>
<dbReference type="InterPro" id="IPR002871">
    <property type="entry name" value="NIF_FeS_clus_asmbl_NifU_N"/>
</dbReference>
<accession>A0A5F1YCA8</accession>
<dbReference type="FunFam" id="3.90.1010.10:FF:000002">
    <property type="entry name" value="Iron-sulfur cluster assembly scaffold protein NifU"/>
    <property type="match status" value="1"/>
</dbReference>
<comment type="similarity">
    <text evidence="1">Belongs to the NifU family.</text>
</comment>
<evidence type="ECO:0000256" key="1">
    <source>
        <dbReference type="ARBA" id="ARBA00006420"/>
    </source>
</evidence>
<dbReference type="GO" id="GO:0005506">
    <property type="term" value="F:iron ion binding"/>
    <property type="evidence" value="ECO:0007669"/>
    <property type="project" value="InterPro"/>
</dbReference>
<dbReference type="SUPFAM" id="SSF82649">
    <property type="entry name" value="SufE/NifU"/>
    <property type="match status" value="1"/>
</dbReference>
<dbReference type="EMBL" id="RQFA01000037">
    <property type="protein sequence ID" value="TGK34581.1"/>
    <property type="molecule type" value="Genomic_DNA"/>
</dbReference>
<reference evidence="3" key="1">
    <citation type="journal article" date="2019" name="PLoS Negl. Trop. Dis.">
        <title>Revisiting the worldwide diversity of Leptospira species in the environment.</title>
        <authorList>
            <person name="Vincent A.T."/>
            <person name="Schiettekatte O."/>
            <person name="Bourhy P."/>
            <person name="Veyrier F.J."/>
            <person name="Picardeau M."/>
        </authorList>
    </citation>
    <scope>NUCLEOTIDE SEQUENCE [LARGE SCALE GENOMIC DNA]</scope>
    <source>
        <strain evidence="3">201800299</strain>
    </source>
</reference>
<feature type="domain" description="NIF system FeS cluster assembly NifU N-terminal" evidence="2">
    <location>
        <begin position="8"/>
        <end position="90"/>
    </location>
</feature>
<gene>
    <name evidence="3" type="ORF">EHQ17_09185</name>
</gene>
<dbReference type="Pfam" id="PF01592">
    <property type="entry name" value="NifU_N"/>
    <property type="match status" value="1"/>
</dbReference>